<evidence type="ECO:0000259" key="1">
    <source>
        <dbReference type="Pfam" id="PF26633"/>
    </source>
</evidence>
<dbReference type="AlphaFoldDB" id="A0A914YER8"/>
<evidence type="ECO:0000313" key="3">
    <source>
        <dbReference type="WBParaSite" id="PSU_v2.g17794.t1"/>
    </source>
</evidence>
<dbReference type="WBParaSite" id="PSU_v2.g17794.t1">
    <property type="protein sequence ID" value="PSU_v2.g17794.t1"/>
    <property type="gene ID" value="PSU_v2.g17794"/>
</dbReference>
<dbReference type="PANTHER" id="PTHR32046:SF11">
    <property type="entry name" value="IMMUNE-ASSOCIATED NUCLEOTIDE-BINDING PROTEIN 10-LIKE"/>
    <property type="match status" value="1"/>
</dbReference>
<reference evidence="3" key="1">
    <citation type="submission" date="2022-11" db="UniProtKB">
        <authorList>
            <consortium name="WormBaseParasite"/>
        </authorList>
    </citation>
    <scope>IDENTIFICATION</scope>
</reference>
<dbReference type="Proteomes" id="UP000887577">
    <property type="component" value="Unplaced"/>
</dbReference>
<feature type="domain" description="DUF8206" evidence="1">
    <location>
        <begin position="2"/>
        <end position="51"/>
    </location>
</feature>
<dbReference type="Pfam" id="PF26633">
    <property type="entry name" value="DUF8206"/>
    <property type="match status" value="1"/>
</dbReference>
<accession>A0A914YER8</accession>
<sequence>MYTTVCHDECYIPYSDPTQKHDPNLKRCCAFWEGVCRHCGCNLNQHIRIFYRRRVITKHLEAQAVQNALTSEIDASKFKRQMIRRCQQMIDGYTKEMNFVLFATANFSTFLIQHGISQKSDIFEKYLENAVENEKKMLRSVQNCDNKKRDRMVSLLKSYQDTRNGIIENKSSIPISLIEIQDIRQKLFSMPLTGTKIAEIFDIHVEVYNNEHAGNVTKCDSKSTISRCIDWTKNTVSSIFERRQK</sequence>
<organism evidence="2 3">
    <name type="scientific">Panagrolaimus superbus</name>
    <dbReference type="NCBI Taxonomy" id="310955"/>
    <lineage>
        <taxon>Eukaryota</taxon>
        <taxon>Metazoa</taxon>
        <taxon>Ecdysozoa</taxon>
        <taxon>Nematoda</taxon>
        <taxon>Chromadorea</taxon>
        <taxon>Rhabditida</taxon>
        <taxon>Tylenchina</taxon>
        <taxon>Panagrolaimomorpha</taxon>
        <taxon>Panagrolaimoidea</taxon>
        <taxon>Panagrolaimidae</taxon>
        <taxon>Panagrolaimus</taxon>
    </lineage>
</organism>
<protein>
    <recommendedName>
        <fullName evidence="1">DUF8206 domain-containing protein</fullName>
    </recommendedName>
</protein>
<evidence type="ECO:0000313" key="2">
    <source>
        <dbReference type="Proteomes" id="UP000887577"/>
    </source>
</evidence>
<dbReference type="PANTHER" id="PTHR32046">
    <property type="entry name" value="G DOMAIN-CONTAINING PROTEIN"/>
    <property type="match status" value="1"/>
</dbReference>
<proteinExistence type="predicted"/>
<name>A0A914YER8_9BILA</name>
<dbReference type="InterPro" id="IPR058519">
    <property type="entry name" value="DUF8206"/>
</dbReference>
<keyword evidence="2" id="KW-1185">Reference proteome</keyword>